<evidence type="ECO:0000256" key="3">
    <source>
        <dbReference type="ARBA" id="ARBA00022448"/>
    </source>
</evidence>
<organism evidence="16 17">
    <name type="scientific">Photobacterium gaetbulicola Gung47</name>
    <dbReference type="NCBI Taxonomy" id="658445"/>
    <lineage>
        <taxon>Bacteria</taxon>
        <taxon>Pseudomonadati</taxon>
        <taxon>Pseudomonadota</taxon>
        <taxon>Gammaproteobacteria</taxon>
        <taxon>Vibrionales</taxon>
        <taxon>Vibrionaceae</taxon>
        <taxon>Photobacterium</taxon>
    </lineage>
</organism>
<dbReference type="PROSITE" id="PS51379">
    <property type="entry name" value="4FE4S_FER_2"/>
    <property type="match status" value="1"/>
</dbReference>
<dbReference type="HOGENOM" id="CLU_009667_4_1_6"/>
<dbReference type="InterPro" id="IPR049398">
    <property type="entry name" value="ETF-QO/FixC_UQ-bd"/>
</dbReference>
<comment type="cofactor">
    <cofactor evidence="1 14">
        <name>FAD</name>
        <dbReference type="ChEBI" id="CHEBI:57692"/>
    </cofactor>
</comment>
<dbReference type="AlphaFoldDB" id="A0A0C5WS98"/>
<dbReference type="Pfam" id="PF00890">
    <property type="entry name" value="FAD_binding_2"/>
    <property type="match status" value="1"/>
</dbReference>
<evidence type="ECO:0000313" key="16">
    <source>
        <dbReference type="EMBL" id="AJR05860.1"/>
    </source>
</evidence>
<evidence type="ECO:0000259" key="15">
    <source>
        <dbReference type="PROSITE" id="PS51379"/>
    </source>
</evidence>
<keyword evidence="8 14" id="KW-0249">Electron transport</keyword>
<dbReference type="PRINTS" id="PR00420">
    <property type="entry name" value="RNGMNOXGNASE"/>
</dbReference>
<evidence type="ECO:0000256" key="9">
    <source>
        <dbReference type="ARBA" id="ARBA00023002"/>
    </source>
</evidence>
<dbReference type="InterPro" id="IPR036188">
    <property type="entry name" value="FAD/NAD-bd_sf"/>
</dbReference>
<feature type="domain" description="4Fe-4S ferredoxin-type" evidence="15">
    <location>
        <begin position="512"/>
        <end position="541"/>
    </location>
</feature>
<dbReference type="EC" id="1.5.5.1" evidence="14"/>
<keyword evidence="3 14" id="KW-0813">Transport</keyword>
<dbReference type="InterPro" id="IPR007859">
    <property type="entry name" value="ETF-QO/FixX_C"/>
</dbReference>
<dbReference type="SUPFAM" id="SSF54862">
    <property type="entry name" value="4Fe-4S ferredoxins"/>
    <property type="match status" value="1"/>
</dbReference>
<dbReference type="EMBL" id="CP005973">
    <property type="protein sequence ID" value="AJR05860.1"/>
    <property type="molecule type" value="Genomic_DNA"/>
</dbReference>
<dbReference type="GO" id="GO:0051539">
    <property type="term" value="F:4 iron, 4 sulfur cluster binding"/>
    <property type="evidence" value="ECO:0007669"/>
    <property type="project" value="UniProtKB-UniRule"/>
</dbReference>
<dbReference type="PATRIC" id="fig|658445.3.peg.908"/>
<evidence type="ECO:0000256" key="2">
    <source>
        <dbReference type="ARBA" id="ARBA00002819"/>
    </source>
</evidence>
<dbReference type="GO" id="GO:0004174">
    <property type="term" value="F:electron-transferring-flavoprotein dehydrogenase activity"/>
    <property type="evidence" value="ECO:0007669"/>
    <property type="project" value="UniProtKB-UniRule"/>
</dbReference>
<comment type="cofactor">
    <cofactor evidence="14">
        <name>[4Fe-4S] cluster</name>
        <dbReference type="ChEBI" id="CHEBI:49883"/>
    </cofactor>
    <text evidence="14">Binds 1 [4Fe-4S] cluster.</text>
</comment>
<dbReference type="PANTHER" id="PTHR10617:SF107">
    <property type="entry name" value="ELECTRON TRANSFER FLAVOPROTEIN-UBIQUINONE OXIDOREDUCTASE, MITOCHONDRIAL"/>
    <property type="match status" value="1"/>
</dbReference>
<gene>
    <name evidence="16" type="ORF">H744_1c0835</name>
</gene>
<comment type="function">
    <text evidence="2 14">Accepts electrons from ETF and reduces ubiquinone.</text>
</comment>
<dbReference type="PROSITE" id="PS51257">
    <property type="entry name" value="PROKAR_LIPOPROTEIN"/>
    <property type="match status" value="1"/>
</dbReference>
<dbReference type="Gene3D" id="3.50.50.60">
    <property type="entry name" value="FAD/NAD(P)-binding domain"/>
    <property type="match status" value="1"/>
</dbReference>
<dbReference type="SUPFAM" id="SSF54373">
    <property type="entry name" value="FAD-linked reductases, C-terminal domain"/>
    <property type="match status" value="1"/>
</dbReference>
<evidence type="ECO:0000256" key="5">
    <source>
        <dbReference type="ARBA" id="ARBA00022630"/>
    </source>
</evidence>
<protein>
    <recommendedName>
        <fullName evidence="14">Electron transfer flavoprotein-ubiquinone oxidoreductase</fullName>
        <shortName evidence="14">ETF-QO</shortName>
        <ecNumber evidence="14">1.5.5.1</ecNumber>
    </recommendedName>
</protein>
<evidence type="ECO:0000256" key="14">
    <source>
        <dbReference type="RuleBase" id="RU366068"/>
    </source>
</evidence>
<dbReference type="SUPFAM" id="SSF51905">
    <property type="entry name" value="FAD/NAD(P)-binding domain"/>
    <property type="match status" value="1"/>
</dbReference>
<keyword evidence="5 14" id="KW-0285">Flavoprotein</keyword>
<keyword evidence="9 14" id="KW-0560">Oxidoreductase</keyword>
<evidence type="ECO:0000256" key="1">
    <source>
        <dbReference type="ARBA" id="ARBA00001974"/>
    </source>
</evidence>
<dbReference type="Pfam" id="PF05187">
    <property type="entry name" value="Fer4_ETF_QO"/>
    <property type="match status" value="1"/>
</dbReference>
<dbReference type="InterPro" id="IPR017896">
    <property type="entry name" value="4Fe4S_Fe-S-bd"/>
</dbReference>
<dbReference type="FunFam" id="3.30.70.20:FF:000012">
    <property type="entry name" value="Electron transfer flavoprotein-ubiquinone oxidoreductase, mitochondrial"/>
    <property type="match status" value="1"/>
</dbReference>
<dbReference type="PANTHER" id="PTHR10617">
    <property type="entry name" value="ELECTRON TRANSFER FLAVOPROTEIN-UBIQUINONE OXIDOREDUCTASE"/>
    <property type="match status" value="1"/>
</dbReference>
<evidence type="ECO:0000256" key="13">
    <source>
        <dbReference type="ARBA" id="ARBA00052682"/>
    </source>
</evidence>
<name>A0A0C5WS98_9GAMM</name>
<keyword evidence="7 14" id="KW-0274">FAD</keyword>
<keyword evidence="17" id="KW-1185">Reference proteome</keyword>
<evidence type="ECO:0000313" key="17">
    <source>
        <dbReference type="Proteomes" id="UP000032303"/>
    </source>
</evidence>
<sequence>MSSEQQRESMSFDVVIVGAGPAGLSAACRLMQLANENEHPLSVCVVEKGAETGSHILSGALFEHKALDELFPDWERMEAPLHNAVSDDKFCYLTNEFNHITVAEPLVPETLQNIGNFIISLGNLCRWLAKQAENLGVEIFPGFPANEILYNNQGVISGVLTKDMGLDKQGGQKATFEPGIELRAKYTIFAEGARGHLGKQLIKQFHLDHGKQPQHYALGLKELWEIPPEHHKPGQVIHGVGWPLSQTGANGGSFLYHLDNNQVAVGLIVDLNYHNPYLSPFDEFQQLKHHPLFSQHLAGGHRIAFGARAIAKGGLPSLPRQQFPGGLLVGCDAGTLNMAKIKGSHTAMKSGMIAAEAIFHELEQGFHQTTPGYDQIFSQSWLYEELHDSRNFGAEIHRFGTLIGGTLAAIEQRWFRKSLNWTLKDDKPDHECLEPIANHQPINYPKPDGQLSFDKASSVFLSGTQHEENQPCHLLLSDGSIPINLHLERYGEPSQRYCPAGVYEIIEKEGKAAFQINATNCVHCKTCDIKDPSQNITWVPPEGGGGPNYPNM</sequence>
<comment type="catalytic activity">
    <reaction evidence="13 14">
        <text>a ubiquinone + reduced [electron-transfer flavoprotein] = a ubiquinol + oxidized [electron-transfer flavoprotein] + H(+)</text>
        <dbReference type="Rhea" id="RHEA:24052"/>
        <dbReference type="Rhea" id="RHEA-COMP:9565"/>
        <dbReference type="Rhea" id="RHEA-COMP:9566"/>
        <dbReference type="Rhea" id="RHEA-COMP:10685"/>
        <dbReference type="Rhea" id="RHEA-COMP:10686"/>
        <dbReference type="ChEBI" id="CHEBI:15378"/>
        <dbReference type="ChEBI" id="CHEBI:16389"/>
        <dbReference type="ChEBI" id="CHEBI:17976"/>
        <dbReference type="ChEBI" id="CHEBI:57692"/>
        <dbReference type="ChEBI" id="CHEBI:58307"/>
        <dbReference type="EC" id="1.5.5.1"/>
    </reaction>
</comment>
<dbReference type="KEGG" id="pgb:H744_1c0835"/>
<keyword evidence="10 14" id="KW-0408">Iron</keyword>
<dbReference type="Gene3D" id="3.30.9.90">
    <property type="match status" value="1"/>
</dbReference>
<reference evidence="16 17" key="1">
    <citation type="submission" date="2013-05" db="EMBL/GenBank/DDBJ databases">
        <title>Complete genome sequence of the lipase-producing bacterium Photobacterium gaetbulicola Gung47.</title>
        <authorList>
            <person name="Kim Y.-O."/>
        </authorList>
    </citation>
    <scope>NUCLEOTIDE SEQUENCE [LARGE SCALE GENOMIC DNA]</scope>
    <source>
        <strain evidence="16 17">Gung47</strain>
    </source>
</reference>
<dbReference type="GO" id="GO:0046872">
    <property type="term" value="F:metal ion binding"/>
    <property type="evidence" value="ECO:0007669"/>
    <property type="project" value="UniProtKB-KW"/>
</dbReference>
<accession>A0A0C5WS98</accession>
<dbReference type="Gene3D" id="3.30.70.20">
    <property type="match status" value="1"/>
</dbReference>
<evidence type="ECO:0000256" key="11">
    <source>
        <dbReference type="ARBA" id="ARBA00023014"/>
    </source>
</evidence>
<keyword evidence="12 14" id="KW-0830">Ubiquinone</keyword>
<evidence type="ECO:0000256" key="10">
    <source>
        <dbReference type="ARBA" id="ARBA00023004"/>
    </source>
</evidence>
<keyword evidence="11 14" id="KW-0411">Iron-sulfur</keyword>
<evidence type="ECO:0000256" key="4">
    <source>
        <dbReference type="ARBA" id="ARBA00022485"/>
    </source>
</evidence>
<proteinExistence type="predicted"/>
<dbReference type="InterPro" id="IPR040156">
    <property type="entry name" value="ETF-QO"/>
</dbReference>
<evidence type="ECO:0000256" key="12">
    <source>
        <dbReference type="ARBA" id="ARBA00023075"/>
    </source>
</evidence>
<dbReference type="Proteomes" id="UP000032303">
    <property type="component" value="Chromosome 1"/>
</dbReference>
<dbReference type="STRING" id="658445.H744_1c0835"/>
<dbReference type="Pfam" id="PF21162">
    <property type="entry name" value="ETFQO_UQ-bd"/>
    <property type="match status" value="1"/>
</dbReference>
<keyword evidence="4" id="KW-0004">4Fe-4S</keyword>
<evidence type="ECO:0000256" key="6">
    <source>
        <dbReference type="ARBA" id="ARBA00022723"/>
    </source>
</evidence>
<evidence type="ECO:0000256" key="7">
    <source>
        <dbReference type="ARBA" id="ARBA00022827"/>
    </source>
</evidence>
<keyword evidence="6 14" id="KW-0479">Metal-binding</keyword>
<dbReference type="InterPro" id="IPR003953">
    <property type="entry name" value="FAD-dep_OxRdtase_2_FAD-bd"/>
</dbReference>
<evidence type="ECO:0000256" key="8">
    <source>
        <dbReference type="ARBA" id="ARBA00022982"/>
    </source>
</evidence>